<name>A0A927U9E4_9FIRM</name>
<evidence type="ECO:0000256" key="9">
    <source>
        <dbReference type="RuleBase" id="RU362042"/>
    </source>
</evidence>
<feature type="active site" evidence="7">
    <location>
        <position position="105"/>
    </location>
</feature>
<evidence type="ECO:0000256" key="8">
    <source>
        <dbReference type="RuleBase" id="RU003993"/>
    </source>
</evidence>
<dbReference type="InterPro" id="IPR019758">
    <property type="entry name" value="Pept_S26A_signal_pept_1_CS"/>
</dbReference>
<dbReference type="PROSITE" id="PS00761">
    <property type="entry name" value="SPASE_I_3"/>
    <property type="match status" value="1"/>
</dbReference>
<sequence length="196" mass="22399">MRLNSTSISRRKSGMLHIIFKEKLVKNKMDSSNLFRILLEYLLPIVIILVLFHYVLLAGTISSGSMEPTLMTGSVMFGNRLAYVVKDVERGDIIFFKHEKEIAGKRVIGIPGDKIEFFDGDVYLNDKKLEEDYLAFDTDTNCSETFVVPNGTVFVMGDNRENSSDSRSWENPYVDTDTIVAKLIFVTPPWFAKLYY</sequence>
<dbReference type="EMBL" id="SVER01000014">
    <property type="protein sequence ID" value="MBE5919536.1"/>
    <property type="molecule type" value="Genomic_DNA"/>
</dbReference>
<dbReference type="CDD" id="cd06530">
    <property type="entry name" value="S26_SPase_I"/>
    <property type="match status" value="1"/>
</dbReference>
<dbReference type="GO" id="GO:0005886">
    <property type="term" value="C:plasma membrane"/>
    <property type="evidence" value="ECO:0007669"/>
    <property type="project" value="UniProtKB-SubCell"/>
</dbReference>
<dbReference type="InterPro" id="IPR000223">
    <property type="entry name" value="Pept_S26A_signal_pept_1"/>
</dbReference>
<dbReference type="SUPFAM" id="SSF51306">
    <property type="entry name" value="LexA/Signal peptidase"/>
    <property type="match status" value="1"/>
</dbReference>
<keyword evidence="8" id="KW-0812">Transmembrane</keyword>
<dbReference type="Gene3D" id="2.10.109.10">
    <property type="entry name" value="Umud Fragment, subunit A"/>
    <property type="match status" value="1"/>
</dbReference>
<dbReference type="InterPro" id="IPR019757">
    <property type="entry name" value="Pept_S26A_signal_pept_1_Lys-AS"/>
</dbReference>
<evidence type="ECO:0000256" key="6">
    <source>
        <dbReference type="ARBA" id="ARBA00022801"/>
    </source>
</evidence>
<dbReference type="InterPro" id="IPR036286">
    <property type="entry name" value="LexA/Signal_pep-like_sf"/>
</dbReference>
<evidence type="ECO:0000256" key="5">
    <source>
        <dbReference type="ARBA" id="ARBA00022670"/>
    </source>
</evidence>
<dbReference type="InterPro" id="IPR019533">
    <property type="entry name" value="Peptidase_S26"/>
</dbReference>
<comment type="caution">
    <text evidence="11">The sequence shown here is derived from an EMBL/GenBank/DDBJ whole genome shotgun (WGS) entry which is preliminary data.</text>
</comment>
<feature type="active site" evidence="7">
    <location>
        <position position="65"/>
    </location>
</feature>
<dbReference type="InterPro" id="IPR019756">
    <property type="entry name" value="Pept_S26A_signal_pept_1_Ser-AS"/>
</dbReference>
<keyword evidence="6 8" id="KW-0378">Hydrolase</keyword>
<feature type="transmembrane region" description="Helical" evidence="8">
    <location>
        <begin position="38"/>
        <end position="57"/>
    </location>
</feature>
<dbReference type="GO" id="GO:0004252">
    <property type="term" value="F:serine-type endopeptidase activity"/>
    <property type="evidence" value="ECO:0007669"/>
    <property type="project" value="InterPro"/>
</dbReference>
<dbReference type="PRINTS" id="PR00727">
    <property type="entry name" value="LEADERPTASE"/>
</dbReference>
<protein>
    <recommendedName>
        <fullName evidence="4 8">Signal peptidase I</fullName>
        <ecNumber evidence="4 8">3.4.21.89</ecNumber>
    </recommendedName>
</protein>
<evidence type="ECO:0000313" key="12">
    <source>
        <dbReference type="Proteomes" id="UP000766246"/>
    </source>
</evidence>
<evidence type="ECO:0000256" key="3">
    <source>
        <dbReference type="ARBA" id="ARBA00009370"/>
    </source>
</evidence>
<keyword evidence="8" id="KW-1133">Transmembrane helix</keyword>
<evidence type="ECO:0000313" key="11">
    <source>
        <dbReference type="EMBL" id="MBE5919536.1"/>
    </source>
</evidence>
<dbReference type="EC" id="3.4.21.89" evidence="4 8"/>
<dbReference type="Proteomes" id="UP000766246">
    <property type="component" value="Unassembled WGS sequence"/>
</dbReference>
<dbReference type="PANTHER" id="PTHR43390:SF1">
    <property type="entry name" value="CHLOROPLAST PROCESSING PEPTIDASE"/>
    <property type="match status" value="1"/>
</dbReference>
<gene>
    <name evidence="11" type="primary">lepB</name>
    <name evidence="11" type="ORF">E7272_06780</name>
</gene>
<reference evidence="11" key="1">
    <citation type="submission" date="2019-04" db="EMBL/GenBank/DDBJ databases">
        <title>Evolution of Biomass-Degrading Anaerobic Consortia Revealed by Metagenomics.</title>
        <authorList>
            <person name="Peng X."/>
        </authorList>
    </citation>
    <scope>NUCLEOTIDE SEQUENCE</scope>
    <source>
        <strain evidence="11">SIG311</strain>
    </source>
</reference>
<comment type="similarity">
    <text evidence="3 9">Belongs to the peptidase S26 family.</text>
</comment>
<organism evidence="11 12">
    <name type="scientific">Pseudobutyrivibrio ruminis</name>
    <dbReference type="NCBI Taxonomy" id="46206"/>
    <lineage>
        <taxon>Bacteria</taxon>
        <taxon>Bacillati</taxon>
        <taxon>Bacillota</taxon>
        <taxon>Clostridia</taxon>
        <taxon>Lachnospirales</taxon>
        <taxon>Lachnospiraceae</taxon>
        <taxon>Pseudobutyrivibrio</taxon>
    </lineage>
</organism>
<proteinExistence type="inferred from homology"/>
<keyword evidence="5 8" id="KW-0645">Protease</keyword>
<dbReference type="NCBIfam" id="TIGR02227">
    <property type="entry name" value="sigpep_I_bact"/>
    <property type="match status" value="1"/>
</dbReference>
<dbReference type="PROSITE" id="PS00501">
    <property type="entry name" value="SPASE_I_1"/>
    <property type="match status" value="1"/>
</dbReference>
<evidence type="ECO:0000256" key="2">
    <source>
        <dbReference type="ARBA" id="ARBA00004401"/>
    </source>
</evidence>
<dbReference type="Pfam" id="PF10502">
    <property type="entry name" value="Peptidase_S26"/>
    <property type="match status" value="1"/>
</dbReference>
<feature type="domain" description="Peptidase S26" evidence="10">
    <location>
        <begin position="37"/>
        <end position="186"/>
    </location>
</feature>
<comment type="catalytic activity">
    <reaction evidence="1 8">
        <text>Cleavage of hydrophobic, N-terminal signal or leader sequences from secreted and periplasmic proteins.</text>
        <dbReference type="EC" id="3.4.21.89"/>
    </reaction>
</comment>
<dbReference type="PROSITE" id="PS00760">
    <property type="entry name" value="SPASE_I_2"/>
    <property type="match status" value="1"/>
</dbReference>
<evidence type="ECO:0000256" key="7">
    <source>
        <dbReference type="PIRSR" id="PIRSR600223-1"/>
    </source>
</evidence>
<evidence type="ECO:0000256" key="1">
    <source>
        <dbReference type="ARBA" id="ARBA00000677"/>
    </source>
</evidence>
<evidence type="ECO:0000259" key="10">
    <source>
        <dbReference type="Pfam" id="PF10502"/>
    </source>
</evidence>
<dbReference type="GO" id="GO:0009003">
    <property type="term" value="F:signal peptidase activity"/>
    <property type="evidence" value="ECO:0007669"/>
    <property type="project" value="UniProtKB-EC"/>
</dbReference>
<dbReference type="GO" id="GO:0006465">
    <property type="term" value="P:signal peptide processing"/>
    <property type="evidence" value="ECO:0007669"/>
    <property type="project" value="InterPro"/>
</dbReference>
<comment type="subcellular location">
    <subcellularLocation>
        <location evidence="2">Cell membrane</location>
        <topology evidence="2">Single-pass type II membrane protein</topology>
    </subcellularLocation>
    <subcellularLocation>
        <location evidence="9">Membrane</location>
        <topology evidence="9">Single-pass type II membrane protein</topology>
    </subcellularLocation>
</comment>
<dbReference type="AlphaFoldDB" id="A0A927U9E4"/>
<dbReference type="PANTHER" id="PTHR43390">
    <property type="entry name" value="SIGNAL PEPTIDASE I"/>
    <property type="match status" value="1"/>
</dbReference>
<evidence type="ECO:0000256" key="4">
    <source>
        <dbReference type="ARBA" id="ARBA00013208"/>
    </source>
</evidence>
<keyword evidence="8" id="KW-0472">Membrane</keyword>
<accession>A0A927U9E4</accession>